<protein>
    <recommendedName>
        <fullName evidence="1">Ubiquinone biosynthesis accessory factor UbiJ</fullName>
    </recommendedName>
</protein>
<dbReference type="EMBL" id="JAPUBN010000013">
    <property type="protein sequence ID" value="MCZ2721262.1"/>
    <property type="molecule type" value="Genomic_DNA"/>
</dbReference>
<accession>A0ABT4JT77</accession>
<comment type="pathway">
    <text evidence="1">Cofactor biosynthesis; ubiquinone biosynthesis.</text>
</comment>
<feature type="domain" description="SCP2" evidence="2">
    <location>
        <begin position="17"/>
        <end position="115"/>
    </location>
</feature>
<dbReference type="RefSeq" id="WP_269123894.1">
    <property type="nucleotide sequence ID" value="NZ_JAPUBN010000013.1"/>
</dbReference>
<dbReference type="HAMAP" id="MF_02215">
    <property type="entry name" value="UbiJ"/>
    <property type="match status" value="1"/>
</dbReference>
<comment type="similarity">
    <text evidence="1">Belongs to the UbiJ family.</text>
</comment>
<comment type="function">
    <text evidence="1">Required for ubiquinone (coenzyme Q) biosynthesis. Binds hydrophobic ubiquinone biosynthetic intermediates via its SCP2 domain and is essential for the stability of the Ubi complex. May constitute a docking platform where Ubi enzymes assemble and access their SCP2-bound polyprenyl substrates.</text>
</comment>
<evidence type="ECO:0000259" key="2">
    <source>
        <dbReference type="Pfam" id="PF02036"/>
    </source>
</evidence>
<dbReference type="InterPro" id="IPR038989">
    <property type="entry name" value="UbiJ"/>
</dbReference>
<sequence>MSLLSLSAVSLIEKAVNSALEQDLPSQKRLSKLAGQNVLLEIEDFSLLILIQILEDGIAFSMPPSLEEINLDNRKDTHVSGDSSAYRKLLDGNGFFDGNLLIQGNAQTLMTLHKVSENFELDWEGVLADKIGDLPASIVADLLRKQWVWTRTTSHHLKTALIDYLQNDSELLPSKIEFNNFVEDLEHFDLQLERLNARVQLLKKKSRLQ</sequence>
<dbReference type="Proteomes" id="UP001149719">
    <property type="component" value="Unassembled WGS sequence"/>
</dbReference>
<dbReference type="InterPro" id="IPR003033">
    <property type="entry name" value="SCP2_sterol-bd_dom"/>
</dbReference>
<gene>
    <name evidence="1" type="primary">ubiJ</name>
    <name evidence="3" type="ORF">O1D97_06285</name>
</gene>
<comment type="caution">
    <text evidence="3">The sequence shown here is derived from an EMBL/GenBank/DDBJ whole genome shotgun (WGS) entry which is preliminary data.</text>
</comment>
<reference evidence="3" key="1">
    <citation type="submission" date="2022-12" db="EMBL/GenBank/DDBJ databases">
        <title>Marinomonas 15G1-11 sp. nov, isolated from marine algae.</title>
        <authorList>
            <person name="Butt M."/>
            <person name="Choi D.G."/>
            <person name="Kim J.M."/>
            <person name="Lee J.K."/>
            <person name="Baek J.H."/>
            <person name="Jeon C.O."/>
        </authorList>
    </citation>
    <scope>NUCLEOTIDE SEQUENCE</scope>
    <source>
        <strain evidence="3">15G1-11</strain>
    </source>
</reference>
<dbReference type="PANTHER" id="PTHR38693">
    <property type="entry name" value="UBIQUINONE BIOSYNTHESIS PROTEIN UBIJ"/>
    <property type="match status" value="1"/>
</dbReference>
<keyword evidence="4" id="KW-1185">Reference proteome</keyword>
<evidence type="ECO:0000313" key="4">
    <source>
        <dbReference type="Proteomes" id="UP001149719"/>
    </source>
</evidence>
<evidence type="ECO:0000313" key="3">
    <source>
        <dbReference type="EMBL" id="MCZ2721262.1"/>
    </source>
</evidence>
<keyword evidence="1" id="KW-0831">Ubiquinone biosynthesis</keyword>
<proteinExistence type="inferred from homology"/>
<comment type="subcellular location">
    <subcellularLocation>
        <location evidence="1">Cytoplasm</location>
    </subcellularLocation>
</comment>
<dbReference type="PANTHER" id="PTHR38693:SF1">
    <property type="entry name" value="UBIQUINONE BIOSYNTHESIS ACCESSORY FACTOR UBIJ"/>
    <property type="match status" value="1"/>
</dbReference>
<dbReference type="Pfam" id="PF02036">
    <property type="entry name" value="SCP2"/>
    <property type="match status" value="1"/>
</dbReference>
<keyword evidence="1" id="KW-0963">Cytoplasm</keyword>
<organism evidence="3 4">
    <name type="scientific">Marinomonas phaeophyticola</name>
    <dbReference type="NCBI Taxonomy" id="3004091"/>
    <lineage>
        <taxon>Bacteria</taxon>
        <taxon>Pseudomonadati</taxon>
        <taxon>Pseudomonadota</taxon>
        <taxon>Gammaproteobacteria</taxon>
        <taxon>Oceanospirillales</taxon>
        <taxon>Oceanospirillaceae</taxon>
        <taxon>Marinomonas</taxon>
    </lineage>
</organism>
<name>A0ABT4JT77_9GAMM</name>
<evidence type="ECO:0000256" key="1">
    <source>
        <dbReference type="HAMAP-Rule" id="MF_02215"/>
    </source>
</evidence>